<comment type="caution">
    <text evidence="2">The sequence shown here is derived from an EMBL/GenBank/DDBJ whole genome shotgun (WGS) entry which is preliminary data.</text>
</comment>
<accession>A0ABN1MQK1</accession>
<keyword evidence="1" id="KW-0472">Membrane</keyword>
<evidence type="ECO:0000313" key="3">
    <source>
        <dbReference type="Proteomes" id="UP001501126"/>
    </source>
</evidence>
<evidence type="ECO:0008006" key="4">
    <source>
        <dbReference type="Google" id="ProtNLM"/>
    </source>
</evidence>
<evidence type="ECO:0000313" key="2">
    <source>
        <dbReference type="EMBL" id="GAA0875527.1"/>
    </source>
</evidence>
<feature type="transmembrane region" description="Helical" evidence="1">
    <location>
        <begin position="86"/>
        <end position="106"/>
    </location>
</feature>
<dbReference type="RefSeq" id="WP_343787108.1">
    <property type="nucleotide sequence ID" value="NZ_BAAAFH010000011.1"/>
</dbReference>
<dbReference type="EMBL" id="BAAAFH010000011">
    <property type="protein sequence ID" value="GAA0875527.1"/>
    <property type="molecule type" value="Genomic_DNA"/>
</dbReference>
<feature type="transmembrane region" description="Helical" evidence="1">
    <location>
        <begin position="57"/>
        <end position="80"/>
    </location>
</feature>
<feature type="transmembrane region" description="Helical" evidence="1">
    <location>
        <begin position="5"/>
        <end position="22"/>
    </location>
</feature>
<evidence type="ECO:0000256" key="1">
    <source>
        <dbReference type="SAM" id="Phobius"/>
    </source>
</evidence>
<reference evidence="2 3" key="1">
    <citation type="journal article" date="2019" name="Int. J. Syst. Evol. Microbiol.">
        <title>The Global Catalogue of Microorganisms (GCM) 10K type strain sequencing project: providing services to taxonomists for standard genome sequencing and annotation.</title>
        <authorList>
            <consortium name="The Broad Institute Genomics Platform"/>
            <consortium name="The Broad Institute Genome Sequencing Center for Infectious Disease"/>
            <person name="Wu L."/>
            <person name="Ma J."/>
        </authorList>
    </citation>
    <scope>NUCLEOTIDE SEQUENCE [LARGE SCALE GENOMIC DNA]</scope>
    <source>
        <strain evidence="2 3">JCM 16083</strain>
    </source>
</reference>
<feature type="transmembrane region" description="Helical" evidence="1">
    <location>
        <begin position="118"/>
        <end position="144"/>
    </location>
</feature>
<protein>
    <recommendedName>
        <fullName evidence="4">NADH dehydrogenase subunit 6</fullName>
    </recommendedName>
</protein>
<sequence length="179" mass="21016">MFPYILLVGVGGFFELLLTYFLKVDATYLFSIYTLLELPAIYYFFYKALYPKLGKGFSVIFISLYVLIWIVDICKFSGIAVSQPFATVYIILSVILLSIMWFRKVFIEFKIPILWKSTMFYFVSAILLYYSGTFFLFLMAEVIIEAKDLFILDFWFINITLSLLLKTILTIAIWQGRMK</sequence>
<keyword evidence="1" id="KW-0812">Transmembrane</keyword>
<feature type="transmembrane region" description="Helical" evidence="1">
    <location>
        <begin position="150"/>
        <end position="174"/>
    </location>
</feature>
<organism evidence="2 3">
    <name type="scientific">Wandonia haliotis</name>
    <dbReference type="NCBI Taxonomy" id="574963"/>
    <lineage>
        <taxon>Bacteria</taxon>
        <taxon>Pseudomonadati</taxon>
        <taxon>Bacteroidota</taxon>
        <taxon>Flavobacteriia</taxon>
        <taxon>Flavobacteriales</taxon>
        <taxon>Crocinitomicaceae</taxon>
        <taxon>Wandonia</taxon>
    </lineage>
</organism>
<keyword evidence="1" id="KW-1133">Transmembrane helix</keyword>
<proteinExistence type="predicted"/>
<keyword evidence="3" id="KW-1185">Reference proteome</keyword>
<feature type="transmembrane region" description="Helical" evidence="1">
    <location>
        <begin position="28"/>
        <end position="45"/>
    </location>
</feature>
<dbReference type="Proteomes" id="UP001501126">
    <property type="component" value="Unassembled WGS sequence"/>
</dbReference>
<gene>
    <name evidence="2" type="ORF">GCM10009118_19360</name>
</gene>
<name>A0ABN1MQK1_9FLAO</name>